<protein>
    <submittedName>
        <fullName evidence="1">Uncharacterized protein</fullName>
    </submittedName>
</protein>
<sequence>MANEFEGTGWAVVDYEETGDVEAPGESHYRVVTLAMQLGVGVLVRVATAGGDGVIESSAPFGWPGAVLEVVEESGGDGDGLGRVRIVGETSTLIDKARRFDADRRGIESRENIGKRLDAALAKCERLDKDRGRLLTELAESRKAEAVRVQSKRIP</sequence>
<organism evidence="1">
    <name type="scientific">marine sediment metagenome</name>
    <dbReference type="NCBI Taxonomy" id="412755"/>
    <lineage>
        <taxon>unclassified sequences</taxon>
        <taxon>metagenomes</taxon>
        <taxon>ecological metagenomes</taxon>
    </lineage>
</organism>
<dbReference type="EMBL" id="LAZR01011345">
    <property type="protein sequence ID" value="KKM62204.1"/>
    <property type="molecule type" value="Genomic_DNA"/>
</dbReference>
<name>A0A0F9IXU2_9ZZZZ</name>
<accession>A0A0F9IXU2</accession>
<reference evidence="1" key="1">
    <citation type="journal article" date="2015" name="Nature">
        <title>Complex archaea that bridge the gap between prokaryotes and eukaryotes.</title>
        <authorList>
            <person name="Spang A."/>
            <person name="Saw J.H."/>
            <person name="Jorgensen S.L."/>
            <person name="Zaremba-Niedzwiedzka K."/>
            <person name="Martijn J."/>
            <person name="Lind A.E."/>
            <person name="van Eijk R."/>
            <person name="Schleper C."/>
            <person name="Guy L."/>
            <person name="Ettema T.J."/>
        </authorList>
    </citation>
    <scope>NUCLEOTIDE SEQUENCE</scope>
</reference>
<comment type="caution">
    <text evidence="1">The sequence shown here is derived from an EMBL/GenBank/DDBJ whole genome shotgun (WGS) entry which is preliminary data.</text>
</comment>
<dbReference type="AlphaFoldDB" id="A0A0F9IXU2"/>
<proteinExistence type="predicted"/>
<gene>
    <name evidence="1" type="ORF">LCGC14_1524010</name>
</gene>
<evidence type="ECO:0000313" key="1">
    <source>
        <dbReference type="EMBL" id="KKM62204.1"/>
    </source>
</evidence>